<evidence type="ECO:0000313" key="4">
    <source>
        <dbReference type="Proteomes" id="UP000032702"/>
    </source>
</evidence>
<feature type="domain" description="DUF6310" evidence="2">
    <location>
        <begin position="25"/>
        <end position="147"/>
    </location>
</feature>
<feature type="region of interest" description="Disordered" evidence="1">
    <location>
        <begin position="1"/>
        <end position="57"/>
    </location>
</feature>
<reference evidence="3 4" key="1">
    <citation type="submission" date="2006-04" db="EMBL/GenBank/DDBJ databases">
        <authorList>
            <person name="Nierman W.C."/>
        </authorList>
    </citation>
    <scope>NUCLEOTIDE SEQUENCE [LARGE SCALE GENOMIC DNA]</scope>
    <source>
        <strain evidence="3 4">DW4/3-1</strain>
    </source>
</reference>
<dbReference type="RefSeq" id="WP_002615711.1">
    <property type="nucleotide sequence ID" value="NC_014623.1"/>
</dbReference>
<gene>
    <name evidence="3" type="ORF">STIAU_3241</name>
</gene>
<dbReference type="Pfam" id="PF19829">
    <property type="entry name" value="DUF6310"/>
    <property type="match status" value="1"/>
</dbReference>
<accession>Q08XA3</accession>
<organism evidence="3 4">
    <name type="scientific">Stigmatella aurantiaca (strain DW4/3-1)</name>
    <dbReference type="NCBI Taxonomy" id="378806"/>
    <lineage>
        <taxon>Bacteria</taxon>
        <taxon>Pseudomonadati</taxon>
        <taxon>Myxococcota</taxon>
        <taxon>Myxococcia</taxon>
        <taxon>Myxococcales</taxon>
        <taxon>Cystobacterineae</taxon>
        <taxon>Archangiaceae</taxon>
        <taxon>Stigmatella</taxon>
    </lineage>
</organism>
<dbReference type="EMBL" id="AAMD01000093">
    <property type="protein sequence ID" value="EAU65115.1"/>
    <property type="molecule type" value="Genomic_DNA"/>
</dbReference>
<dbReference type="InterPro" id="IPR046277">
    <property type="entry name" value="DUF6310"/>
</dbReference>
<dbReference type="Proteomes" id="UP000032702">
    <property type="component" value="Unassembled WGS sequence"/>
</dbReference>
<sequence>MQRETNPAPERSGSTRGPSAPLATEHRRPECDPVPVPHRGGDDAHNQCADRFPPNRYPGKDVLVHGKRIDALHVGKRVLWEIKTDPFDTYSDFLQEQVAGNQVEELQSERTTATACGYDFVVGVSSAAHQAVLLALEPNLGLVVTGCKR</sequence>
<name>Q08XA3_STIAD</name>
<proteinExistence type="predicted"/>
<evidence type="ECO:0000259" key="2">
    <source>
        <dbReference type="Pfam" id="PF19829"/>
    </source>
</evidence>
<comment type="caution">
    <text evidence="3">The sequence shown here is derived from an EMBL/GenBank/DDBJ whole genome shotgun (WGS) entry which is preliminary data.</text>
</comment>
<evidence type="ECO:0000256" key="1">
    <source>
        <dbReference type="SAM" id="MobiDB-lite"/>
    </source>
</evidence>
<protein>
    <recommendedName>
        <fullName evidence="2">DUF6310 domain-containing protein</fullName>
    </recommendedName>
</protein>
<evidence type="ECO:0000313" key="3">
    <source>
        <dbReference type="EMBL" id="EAU65115.1"/>
    </source>
</evidence>
<dbReference type="AlphaFoldDB" id="Q08XA3"/>